<dbReference type="EMBL" id="PDEV01000001">
    <property type="protein sequence ID" value="PEN16629.1"/>
    <property type="molecule type" value="Genomic_DNA"/>
</dbReference>
<feature type="domain" description="Peptide methionine sulphoxide reductase MsrA" evidence="6">
    <location>
        <begin position="5"/>
        <end position="153"/>
    </location>
</feature>
<dbReference type="SUPFAM" id="SSF55068">
    <property type="entry name" value="Peptide methionine sulfoxide reductase"/>
    <property type="match status" value="1"/>
</dbReference>
<dbReference type="GO" id="GO:0033744">
    <property type="term" value="F:L-methionine:thioredoxin-disulfide S-oxidoreductase activity"/>
    <property type="evidence" value="ECO:0007669"/>
    <property type="project" value="RHEA"/>
</dbReference>
<dbReference type="RefSeq" id="WP_098042190.1">
    <property type="nucleotide sequence ID" value="NZ_JAOVAQ010000001.1"/>
</dbReference>
<evidence type="ECO:0000313" key="7">
    <source>
        <dbReference type="EMBL" id="PEN16629.1"/>
    </source>
</evidence>
<evidence type="ECO:0000259" key="6">
    <source>
        <dbReference type="Pfam" id="PF01625"/>
    </source>
</evidence>
<dbReference type="PANTHER" id="PTHR43774">
    <property type="entry name" value="PEPTIDE METHIONINE SULFOXIDE REDUCTASE"/>
    <property type="match status" value="1"/>
</dbReference>
<keyword evidence="2 5" id="KW-0560">Oxidoreductase</keyword>
<name>A0A2A8D6S0_9MICC</name>
<dbReference type="NCBIfam" id="TIGR00401">
    <property type="entry name" value="msrA"/>
    <property type="match status" value="1"/>
</dbReference>
<dbReference type="HAMAP" id="MF_01401">
    <property type="entry name" value="MsrA"/>
    <property type="match status" value="1"/>
</dbReference>
<gene>
    <name evidence="5 7" type="primary">msrA</name>
    <name evidence="7" type="ORF">CRM92_00880</name>
</gene>
<dbReference type="GO" id="GO:0008113">
    <property type="term" value="F:peptide-methionine (S)-S-oxide reductase activity"/>
    <property type="evidence" value="ECO:0007669"/>
    <property type="project" value="UniProtKB-UniRule"/>
</dbReference>
<evidence type="ECO:0000256" key="2">
    <source>
        <dbReference type="ARBA" id="ARBA00023002"/>
    </source>
</evidence>
<evidence type="ECO:0000313" key="8">
    <source>
        <dbReference type="Proteomes" id="UP000219947"/>
    </source>
</evidence>
<comment type="caution">
    <text evidence="7">The sequence shown here is derived from an EMBL/GenBank/DDBJ whole genome shotgun (WGS) entry which is preliminary data.</text>
</comment>
<reference evidence="7" key="1">
    <citation type="submission" date="2017-10" db="EMBL/GenBank/DDBJ databases">
        <title>Kefir isolates.</title>
        <authorList>
            <person name="Kim Y."/>
            <person name="Blasche S."/>
        </authorList>
    </citation>
    <scope>NUCLEOTIDE SEQUENCE [LARGE SCALE GENOMIC DNA]</scope>
    <source>
        <strain evidence="7">OG2-2</strain>
    </source>
</reference>
<evidence type="ECO:0000256" key="5">
    <source>
        <dbReference type="HAMAP-Rule" id="MF_01401"/>
    </source>
</evidence>
<dbReference type="EC" id="1.8.4.11" evidence="5"/>
<comment type="catalytic activity">
    <reaction evidence="3 5">
        <text>L-methionyl-[protein] + [thioredoxin]-disulfide + H2O = L-methionyl-(S)-S-oxide-[protein] + [thioredoxin]-dithiol</text>
        <dbReference type="Rhea" id="RHEA:14217"/>
        <dbReference type="Rhea" id="RHEA-COMP:10698"/>
        <dbReference type="Rhea" id="RHEA-COMP:10700"/>
        <dbReference type="Rhea" id="RHEA-COMP:12313"/>
        <dbReference type="Rhea" id="RHEA-COMP:12315"/>
        <dbReference type="ChEBI" id="CHEBI:15377"/>
        <dbReference type="ChEBI" id="CHEBI:16044"/>
        <dbReference type="ChEBI" id="CHEBI:29950"/>
        <dbReference type="ChEBI" id="CHEBI:44120"/>
        <dbReference type="ChEBI" id="CHEBI:50058"/>
        <dbReference type="EC" id="1.8.4.11"/>
    </reaction>
</comment>
<evidence type="ECO:0000256" key="4">
    <source>
        <dbReference type="ARBA" id="ARBA00048782"/>
    </source>
</evidence>
<protein>
    <recommendedName>
        <fullName evidence="5">Peptide methionine sulfoxide reductase MsrA</fullName>
        <shortName evidence="5">Protein-methionine-S-oxide reductase</shortName>
        <ecNumber evidence="5">1.8.4.11</ecNumber>
    </recommendedName>
    <alternativeName>
        <fullName evidence="5">Peptide-methionine (S)-S-oxide reductase</fullName>
        <shortName evidence="5">Peptide Met(O) reductase</shortName>
    </alternativeName>
</protein>
<dbReference type="Gene3D" id="3.30.1060.10">
    <property type="entry name" value="Peptide methionine sulphoxide reductase MsrA"/>
    <property type="match status" value="1"/>
</dbReference>
<dbReference type="PANTHER" id="PTHR43774:SF1">
    <property type="entry name" value="PEPTIDE METHIONINE SULFOXIDE REDUCTASE MSRA 2"/>
    <property type="match status" value="1"/>
</dbReference>
<accession>A0A2A8D6S0</accession>
<dbReference type="Pfam" id="PF01625">
    <property type="entry name" value="PMSR"/>
    <property type="match status" value="1"/>
</dbReference>
<dbReference type="Proteomes" id="UP000219947">
    <property type="component" value="Unassembled WGS sequence"/>
</dbReference>
<feature type="active site" evidence="5">
    <location>
        <position position="10"/>
    </location>
</feature>
<evidence type="ECO:0000256" key="3">
    <source>
        <dbReference type="ARBA" id="ARBA00047806"/>
    </source>
</evidence>
<comment type="function">
    <text evidence="5">Has an important function as a repair enzyme for proteins that have been inactivated by oxidation. Catalyzes the reversible oxidation-reduction of methionine sulfoxide in proteins to methionine.</text>
</comment>
<comment type="similarity">
    <text evidence="1 5">Belongs to the MsrA Met sulfoxide reductase family.</text>
</comment>
<dbReference type="AlphaFoldDB" id="A0A2A8D6S0"/>
<organism evidence="7 8">
    <name type="scientific">Rothia dentocariosa</name>
    <dbReference type="NCBI Taxonomy" id="2047"/>
    <lineage>
        <taxon>Bacteria</taxon>
        <taxon>Bacillati</taxon>
        <taxon>Actinomycetota</taxon>
        <taxon>Actinomycetes</taxon>
        <taxon>Micrococcales</taxon>
        <taxon>Micrococcaceae</taxon>
        <taxon>Rothia</taxon>
    </lineage>
</organism>
<proteinExistence type="inferred from homology"/>
<comment type="catalytic activity">
    <reaction evidence="4 5">
        <text>[thioredoxin]-disulfide + L-methionine + H2O = L-methionine (S)-S-oxide + [thioredoxin]-dithiol</text>
        <dbReference type="Rhea" id="RHEA:19993"/>
        <dbReference type="Rhea" id="RHEA-COMP:10698"/>
        <dbReference type="Rhea" id="RHEA-COMP:10700"/>
        <dbReference type="ChEBI" id="CHEBI:15377"/>
        <dbReference type="ChEBI" id="CHEBI:29950"/>
        <dbReference type="ChEBI" id="CHEBI:50058"/>
        <dbReference type="ChEBI" id="CHEBI:57844"/>
        <dbReference type="ChEBI" id="CHEBI:58772"/>
        <dbReference type="EC" id="1.8.4.11"/>
    </reaction>
</comment>
<sequence length="174" mass="19445">MKSFVVGGGCFWCIDAVFRQFQGVKASVCGYAGGHTQNPDYRSVCSGTTGHHEVVRVDFDESVISEDAILDIFFSAHDATSWDQQGADRGSQYRSVLLYSSDEQKAAFEAAKERAQSFFDAPVVTEIKPLTEFWEAEGYHQDYYAKNPYQGYCSVVVGPKVAKVRKQYAHLLKD</sequence>
<keyword evidence="8" id="KW-1185">Reference proteome</keyword>
<dbReference type="InterPro" id="IPR002569">
    <property type="entry name" value="Met_Sox_Rdtase_MsrA_dom"/>
</dbReference>
<dbReference type="InterPro" id="IPR036509">
    <property type="entry name" value="Met_Sox_Rdtase_MsrA_sf"/>
</dbReference>
<evidence type="ECO:0000256" key="1">
    <source>
        <dbReference type="ARBA" id="ARBA00005591"/>
    </source>
</evidence>